<protein>
    <submittedName>
        <fullName evidence="6">YhgE/Pip domain-containing protein</fullName>
    </submittedName>
</protein>
<dbReference type="PANTHER" id="PTHR43077">
    <property type="entry name" value="TRANSPORT PERMEASE YVFS-RELATED"/>
    <property type="match status" value="1"/>
</dbReference>
<feature type="transmembrane region" description="Helical" evidence="5">
    <location>
        <begin position="647"/>
        <end position="664"/>
    </location>
</feature>
<dbReference type="NCBIfam" id="TIGR03061">
    <property type="entry name" value="pip_yhgE_Nterm"/>
    <property type="match status" value="1"/>
</dbReference>
<dbReference type="InterPro" id="IPR017500">
    <property type="entry name" value="Phage_infect_YhgE_N"/>
</dbReference>
<organism evidence="6 7">
    <name type="scientific">Leuconostoc gelidum subsp. gelidum</name>
    <dbReference type="NCBI Taxonomy" id="1607839"/>
    <lineage>
        <taxon>Bacteria</taxon>
        <taxon>Bacillati</taxon>
        <taxon>Bacillota</taxon>
        <taxon>Bacilli</taxon>
        <taxon>Lactobacillales</taxon>
        <taxon>Lactobacillaceae</taxon>
        <taxon>Leuconostoc</taxon>
        <taxon>Leuconostoc gelidum group</taxon>
    </lineage>
</organism>
<dbReference type="InterPro" id="IPR051328">
    <property type="entry name" value="T7SS_ABC-Transporter"/>
</dbReference>
<evidence type="ECO:0000256" key="2">
    <source>
        <dbReference type="ARBA" id="ARBA00022692"/>
    </source>
</evidence>
<feature type="transmembrane region" description="Helical" evidence="5">
    <location>
        <begin position="704"/>
        <end position="722"/>
    </location>
</feature>
<feature type="transmembrane region" description="Helical" evidence="5">
    <location>
        <begin position="606"/>
        <end position="626"/>
    </location>
</feature>
<evidence type="ECO:0000313" key="6">
    <source>
        <dbReference type="EMBL" id="MBZ6000191.1"/>
    </source>
</evidence>
<gene>
    <name evidence="6" type="ORF">KIJ07_07220</name>
</gene>
<dbReference type="Gene3D" id="3.40.1710.10">
    <property type="entry name" value="abc type-2 transporter like domain"/>
    <property type="match status" value="1"/>
</dbReference>
<dbReference type="SUPFAM" id="SSF101967">
    <property type="entry name" value="Adhesin YadA, collagen-binding domain"/>
    <property type="match status" value="1"/>
</dbReference>
<evidence type="ECO:0000256" key="1">
    <source>
        <dbReference type="ARBA" id="ARBA00004141"/>
    </source>
</evidence>
<sequence length="791" mass="83747">MKFWKSAEWERISKLRGLKLLLVGIAVIPSIYAVIFLSSLWDAYGNVDNLPVAIVNKDRTSEINNKDENLGQDLTNKLIEKKALKFSTVSSKEASKGLKSGKYYMTLTIPEDFTKNAGTLLSSDPKTSQIIIAHNTGQSFIAEKMTASAATKIQATVNKSLQKVYNKTILSAITSSEDGLKSGSDGASTLDQGLGKLADGGNNLSDGAKTLTTGTSSLKNGLSQYTQGVSQANSGASNLVSGTVSAANGSTALANGTGQLASNMSLLESGSRQIALGTQQLADQLQKIGNEISNQQKAKTSDLTKLENGLEDLSDSLSALDKLEIPTISINQTQLEDDSENLASSLGATGQDVKSLSELSQNTEFKNFLASNPNFAEQYAAIMDGLSNNVPKSIKAAGDIKGQLDSLDAVLPELNALKKTLSSFKVKAKEGSLAAEMAKSTIETLSDNLTTISQGLLNDAVPGAQKLANGAENLNAGQKRATAAVNQLNSGAGQLASGSSQLAIGATQLSSGLNQLNNNSHTLNSGATQLQTGSQKISDGSSQLVSGLQTAQQGTQTLAQKLAEGSIKLSVINSKKSNVNALSQPVRSSQHNLSTVQNNGTGMTPYMMSVGLFVGMITFSAIYDFVTVAKRPRNGFAWWAQKQAVNVPVWIAQALLLTTLLLLVDGLEPKSIPLLYLSALIVAFAFNQFVLLFSTLFGKLGSGLMIIALVLQLSASAGSYPIELSNGFFQAIHPWIPMTFSVHAFREVISIGGNITGDLIVLLSIGIISMVLTWGVYHWKLKHNNLIWSQD</sequence>
<evidence type="ECO:0000256" key="3">
    <source>
        <dbReference type="ARBA" id="ARBA00022989"/>
    </source>
</evidence>
<keyword evidence="2 5" id="KW-0812">Transmembrane</keyword>
<dbReference type="RefSeq" id="WP_224155157.1">
    <property type="nucleotide sequence ID" value="NZ_JAHBFR010000001.1"/>
</dbReference>
<dbReference type="PANTHER" id="PTHR43077:SF5">
    <property type="entry name" value="PHAGE INFECTION PROTEIN"/>
    <property type="match status" value="1"/>
</dbReference>
<evidence type="ECO:0000313" key="7">
    <source>
        <dbReference type="Proteomes" id="UP000705994"/>
    </source>
</evidence>
<dbReference type="InterPro" id="IPR017501">
    <property type="entry name" value="Phage_infect_YhgE_C"/>
</dbReference>
<dbReference type="InterPro" id="IPR023908">
    <property type="entry name" value="xxxLxxG_rpt"/>
</dbReference>
<name>A0ABS7V5H0_LEUGE</name>
<keyword evidence="7" id="KW-1185">Reference proteome</keyword>
<feature type="transmembrane region" description="Helical" evidence="5">
    <location>
        <begin position="20"/>
        <end position="41"/>
    </location>
</feature>
<feature type="transmembrane region" description="Helical" evidence="5">
    <location>
        <begin position="757"/>
        <end position="777"/>
    </location>
</feature>
<dbReference type="Gene3D" id="1.10.287.950">
    <property type="entry name" value="Methyl-accepting chemotaxis protein"/>
    <property type="match status" value="1"/>
</dbReference>
<comment type="subcellular location">
    <subcellularLocation>
        <location evidence="1">Membrane</location>
        <topology evidence="1">Multi-pass membrane protein</topology>
    </subcellularLocation>
</comment>
<proteinExistence type="predicted"/>
<feature type="transmembrane region" description="Helical" evidence="5">
    <location>
        <begin position="676"/>
        <end position="697"/>
    </location>
</feature>
<accession>A0ABS7V5H0</accession>
<comment type="caution">
    <text evidence="6">The sequence shown here is derived from an EMBL/GenBank/DDBJ whole genome shotgun (WGS) entry which is preliminary data.</text>
</comment>
<keyword evidence="4 5" id="KW-0472">Membrane</keyword>
<evidence type="ECO:0000256" key="4">
    <source>
        <dbReference type="ARBA" id="ARBA00023136"/>
    </source>
</evidence>
<dbReference type="Proteomes" id="UP000705994">
    <property type="component" value="Unassembled WGS sequence"/>
</dbReference>
<reference evidence="6 7" key="1">
    <citation type="submission" date="2021-05" db="EMBL/GenBank/DDBJ databases">
        <title>Pangenome of Leuconostoc gelidum warrants species status for Leuconostoc gelidum subsp. gasicomitatum.</title>
        <authorList>
            <person name="Johansson P."/>
            <person name="Sade E."/>
            <person name="Hultman J."/>
            <person name="Auvinen P."/>
            <person name="Bjorkroth J."/>
        </authorList>
    </citation>
    <scope>NUCLEOTIDE SEQUENCE [LARGE SCALE GENOMIC DNA]</scope>
    <source>
        <strain evidence="6 7">AMKR21</strain>
    </source>
</reference>
<dbReference type="NCBIfam" id="TIGR03057">
    <property type="entry name" value="xxxLxxG_by_4"/>
    <property type="match status" value="2"/>
</dbReference>
<dbReference type="NCBIfam" id="TIGR03062">
    <property type="entry name" value="pip_yhgE_Cterm"/>
    <property type="match status" value="1"/>
</dbReference>
<keyword evidence="3 5" id="KW-1133">Transmembrane helix</keyword>
<dbReference type="InterPro" id="IPR011049">
    <property type="entry name" value="Serralysin-like_metalloprot_C"/>
</dbReference>
<dbReference type="EMBL" id="JAHBFX010000009">
    <property type="protein sequence ID" value="MBZ6000191.1"/>
    <property type="molecule type" value="Genomic_DNA"/>
</dbReference>
<evidence type="ECO:0000256" key="5">
    <source>
        <dbReference type="SAM" id="Phobius"/>
    </source>
</evidence>